<reference evidence="1" key="2">
    <citation type="journal article" date="2014" name="ISME J.">
        <title>Microbial stratification in low pH oxic and suboxic macroscopic growths along an acid mine drainage.</title>
        <authorList>
            <person name="Mendez-Garcia C."/>
            <person name="Mesa V."/>
            <person name="Sprenger R.R."/>
            <person name="Richter M."/>
            <person name="Diez M.S."/>
            <person name="Solano J."/>
            <person name="Bargiela R."/>
            <person name="Golyshina O.V."/>
            <person name="Manteca A."/>
            <person name="Ramos J.L."/>
            <person name="Gallego J.R."/>
            <person name="Llorente I."/>
            <person name="Martins Dos Santos V.A."/>
            <person name="Jensen O.N."/>
            <person name="Pelaez A.I."/>
            <person name="Sanchez J."/>
            <person name="Ferrer M."/>
        </authorList>
    </citation>
    <scope>NUCLEOTIDE SEQUENCE</scope>
</reference>
<sequence length="184" mass="19295">MKMHSRLIALVAAMALSASAFAAQPAGFWVKPAIAAYGPVHIWPEAIDRPSPAATYKALFDVTQGKPAADKVNPGLDHIARAVNTFVAAGVPLSHLKFDVIIHGGATPIALGEKAYMAKFGHANPNLAVIADLRKVGVNVMVCGNALGDMGFTPAEVNPDIKVALSALSTLVIQQNQGYALMRM</sequence>
<comment type="caution">
    <text evidence="1">The sequence shown here is derived from an EMBL/GenBank/DDBJ whole genome shotgun (WGS) entry which is preliminary data.</text>
</comment>
<proteinExistence type="predicted"/>
<dbReference type="SUPFAM" id="SSF75169">
    <property type="entry name" value="DsrEFH-like"/>
    <property type="match status" value="1"/>
</dbReference>
<dbReference type="Gene3D" id="3.40.1260.10">
    <property type="entry name" value="DsrEFH-like"/>
    <property type="match status" value="1"/>
</dbReference>
<protein>
    <submittedName>
        <fullName evidence="1">Secreted protein containing DUF1791</fullName>
    </submittedName>
</protein>
<evidence type="ECO:0000313" key="1">
    <source>
        <dbReference type="EMBL" id="EQD67341.1"/>
    </source>
</evidence>
<dbReference type="Pfam" id="PF02635">
    <property type="entry name" value="DsrE"/>
    <property type="match status" value="1"/>
</dbReference>
<dbReference type="PANTHER" id="PTHR37691:SF1">
    <property type="entry name" value="BLR3518 PROTEIN"/>
    <property type="match status" value="1"/>
</dbReference>
<gene>
    <name evidence="1" type="ORF">B1A_07745</name>
</gene>
<dbReference type="InterPro" id="IPR003787">
    <property type="entry name" value="Sulphur_relay_DsrE/F-like"/>
</dbReference>
<dbReference type="PANTHER" id="PTHR37691">
    <property type="entry name" value="BLR3518 PROTEIN"/>
    <property type="match status" value="1"/>
</dbReference>
<accession>T1B3A0</accession>
<dbReference type="InterPro" id="IPR027396">
    <property type="entry name" value="DsrEFH-like"/>
</dbReference>
<dbReference type="EMBL" id="AUZX01005563">
    <property type="protein sequence ID" value="EQD67341.1"/>
    <property type="molecule type" value="Genomic_DNA"/>
</dbReference>
<organism evidence="1">
    <name type="scientific">mine drainage metagenome</name>
    <dbReference type="NCBI Taxonomy" id="410659"/>
    <lineage>
        <taxon>unclassified sequences</taxon>
        <taxon>metagenomes</taxon>
        <taxon>ecological metagenomes</taxon>
    </lineage>
</organism>
<reference evidence="1" key="1">
    <citation type="submission" date="2013-08" db="EMBL/GenBank/DDBJ databases">
        <authorList>
            <person name="Mendez C."/>
            <person name="Richter M."/>
            <person name="Ferrer M."/>
            <person name="Sanchez J."/>
        </authorList>
    </citation>
    <scope>NUCLEOTIDE SEQUENCE</scope>
</reference>
<name>T1B3A0_9ZZZZ</name>
<dbReference type="AlphaFoldDB" id="T1B3A0"/>